<evidence type="ECO:0000313" key="8">
    <source>
        <dbReference type="Proteomes" id="UP000184267"/>
    </source>
</evidence>
<dbReference type="Proteomes" id="UP000184267">
    <property type="component" value="Unassembled WGS sequence"/>
</dbReference>
<evidence type="ECO:0000256" key="1">
    <source>
        <dbReference type="ARBA" id="ARBA00005382"/>
    </source>
</evidence>
<dbReference type="PANTHER" id="PTHR11069">
    <property type="entry name" value="GLUCOSYLCERAMIDASE"/>
    <property type="match status" value="1"/>
</dbReference>
<reference evidence="7 8" key="1">
    <citation type="submission" date="2016-10" db="EMBL/GenBank/DDBJ databases">
        <title>Genome sequence of the basidiomycete white-rot fungus Trametes pubescens.</title>
        <authorList>
            <person name="Makela M.R."/>
            <person name="Granchi Z."/>
            <person name="Peng M."/>
            <person name="De Vries R.P."/>
            <person name="Grigoriev I."/>
            <person name="Riley R."/>
            <person name="Hilden K."/>
        </authorList>
    </citation>
    <scope>NUCLEOTIDE SEQUENCE [LARGE SCALE GENOMIC DNA]</scope>
    <source>
        <strain evidence="7 8">FBCC735</strain>
    </source>
</reference>
<protein>
    <submittedName>
        <fullName evidence="7">Endo-1,6-beta-D-glucanase</fullName>
    </submittedName>
</protein>
<dbReference type="InterPro" id="IPR001139">
    <property type="entry name" value="Glyco_hydro_30"/>
</dbReference>
<dbReference type="OMA" id="IPYMQMA"/>
<feature type="signal peptide" evidence="5">
    <location>
        <begin position="1"/>
        <end position="20"/>
    </location>
</feature>
<dbReference type="STRING" id="154538.A0A1M2W5T6"/>
<feature type="chain" id="PRO_5009890667" evidence="5">
    <location>
        <begin position="21"/>
        <end position="498"/>
    </location>
</feature>
<keyword evidence="8" id="KW-1185">Reference proteome</keyword>
<dbReference type="InterPro" id="IPR017853">
    <property type="entry name" value="GH"/>
</dbReference>
<keyword evidence="4" id="KW-0326">Glycosidase</keyword>
<sequence length="498" mass="54042">MHVRTLVTIYATLAAAPALSQQIFDVWTTTWDRTQLLNYENLSPNPVNFVAASGTDDGDITIDDGTVHQSMAGFGASLTDSSALLLSKLKDKNAGNYWSLLGKLFDPTNGANAAGFTYLRVPLGASDFSANVYSFDDVDGDTHLNNFDIGKAPSYLFSTIRDIQGINPYLRVHILPWSPPAWMKDSGTMKGGSLVSGYTTVYANYLLKCLQGFQNRGIFAWAIGIQNEPQHSDPTYPSTSMSAYQEAQIGAALRSLMDANGFASVRLIGYEHNWDDAGDYPIKITEDAGNAFSGVAFHCYEGDVAQQSAFVNSFPDKEVYMTECTGVDGTDWWEDIKWYMDNLFIGSVNRGSSGALMWNLALDGNGSPKLPGAGSCSTACRAVVTVNSDGSYAFNQEYYSMAQASKAVLPRDTNGPFGQRIGSSVGGGLSSDLQVTAYVTERGNSSDWRRYSLVVLNSKDQKSGSYSPSSVKATIGFRGKLATYTFPVGVTTLWWYAQ</sequence>
<evidence type="ECO:0000256" key="4">
    <source>
        <dbReference type="RuleBase" id="RU361188"/>
    </source>
</evidence>
<organism evidence="7 8">
    <name type="scientific">Trametes pubescens</name>
    <name type="common">White-rot fungus</name>
    <dbReference type="NCBI Taxonomy" id="154538"/>
    <lineage>
        <taxon>Eukaryota</taxon>
        <taxon>Fungi</taxon>
        <taxon>Dikarya</taxon>
        <taxon>Basidiomycota</taxon>
        <taxon>Agaricomycotina</taxon>
        <taxon>Agaricomycetes</taxon>
        <taxon>Polyporales</taxon>
        <taxon>Polyporaceae</taxon>
        <taxon>Trametes</taxon>
    </lineage>
</organism>
<dbReference type="GO" id="GO:0006680">
    <property type="term" value="P:glucosylceramide catabolic process"/>
    <property type="evidence" value="ECO:0007669"/>
    <property type="project" value="TreeGrafter"/>
</dbReference>
<dbReference type="SUPFAM" id="SSF51445">
    <property type="entry name" value="(Trans)glycosidases"/>
    <property type="match status" value="1"/>
</dbReference>
<dbReference type="GO" id="GO:0016020">
    <property type="term" value="C:membrane"/>
    <property type="evidence" value="ECO:0007669"/>
    <property type="project" value="GOC"/>
</dbReference>
<dbReference type="PANTHER" id="PTHR11069:SF23">
    <property type="entry name" value="LYSOSOMAL ACID GLUCOSYLCERAMIDASE"/>
    <property type="match status" value="1"/>
</dbReference>
<evidence type="ECO:0000256" key="5">
    <source>
        <dbReference type="SAM" id="SignalP"/>
    </source>
</evidence>
<dbReference type="EMBL" id="MNAD01000193">
    <property type="protein sequence ID" value="OJT15176.1"/>
    <property type="molecule type" value="Genomic_DNA"/>
</dbReference>
<dbReference type="InterPro" id="IPR033453">
    <property type="entry name" value="Glyco_hydro_30_TIM-barrel"/>
</dbReference>
<keyword evidence="3 4" id="KW-0378">Hydrolase</keyword>
<gene>
    <name evidence="7" type="ORF">TRAPUB_8280</name>
</gene>
<dbReference type="Pfam" id="PF02055">
    <property type="entry name" value="Glyco_hydro_30"/>
    <property type="match status" value="1"/>
</dbReference>
<evidence type="ECO:0000256" key="3">
    <source>
        <dbReference type="ARBA" id="ARBA00022801"/>
    </source>
</evidence>
<proteinExistence type="inferred from homology"/>
<dbReference type="Gene3D" id="3.20.20.80">
    <property type="entry name" value="Glycosidases"/>
    <property type="match status" value="1"/>
</dbReference>
<evidence type="ECO:0000256" key="2">
    <source>
        <dbReference type="ARBA" id="ARBA00022729"/>
    </source>
</evidence>
<evidence type="ECO:0000313" key="7">
    <source>
        <dbReference type="EMBL" id="OJT15176.1"/>
    </source>
</evidence>
<dbReference type="GO" id="GO:0004348">
    <property type="term" value="F:glucosylceramidase activity"/>
    <property type="evidence" value="ECO:0007669"/>
    <property type="project" value="InterPro"/>
</dbReference>
<feature type="domain" description="Glycosyl hydrolase family 30 TIM-barrel" evidence="6">
    <location>
        <begin position="72"/>
        <end position="369"/>
    </location>
</feature>
<keyword evidence="2 5" id="KW-0732">Signal</keyword>
<evidence type="ECO:0000259" key="6">
    <source>
        <dbReference type="Pfam" id="PF02055"/>
    </source>
</evidence>
<dbReference type="Gene3D" id="2.60.40.1180">
    <property type="entry name" value="Golgi alpha-mannosidase II"/>
    <property type="match status" value="1"/>
</dbReference>
<comment type="caution">
    <text evidence="7">The sequence shown here is derived from an EMBL/GenBank/DDBJ whole genome shotgun (WGS) entry which is preliminary data.</text>
</comment>
<comment type="similarity">
    <text evidence="1 4">Belongs to the glycosyl hydrolase 30 family.</text>
</comment>
<dbReference type="InterPro" id="IPR013780">
    <property type="entry name" value="Glyco_hydro_b"/>
</dbReference>
<accession>A0A1M2W5T6</accession>
<name>A0A1M2W5T6_TRAPU</name>
<dbReference type="AlphaFoldDB" id="A0A1M2W5T6"/>
<dbReference type="OrthoDB" id="2160638at2759"/>